<dbReference type="EMBL" id="FXAT01000005">
    <property type="protein sequence ID" value="SMG49404.1"/>
    <property type="molecule type" value="Genomic_DNA"/>
</dbReference>
<dbReference type="PRINTS" id="PR00080">
    <property type="entry name" value="SDRFAMILY"/>
</dbReference>
<dbReference type="CDD" id="cd05233">
    <property type="entry name" value="SDR_c"/>
    <property type="match status" value="1"/>
</dbReference>
<accession>A0A1X7L7G5</accession>
<dbReference type="PANTHER" id="PTHR42760:SF115">
    <property type="entry name" value="3-OXOACYL-[ACYL-CARRIER-PROTEIN] REDUCTASE FABG"/>
    <property type="match status" value="1"/>
</dbReference>
<dbReference type="GO" id="GO:0016616">
    <property type="term" value="F:oxidoreductase activity, acting on the CH-OH group of donors, NAD or NADP as acceptor"/>
    <property type="evidence" value="ECO:0007669"/>
    <property type="project" value="TreeGrafter"/>
</dbReference>
<evidence type="ECO:0000313" key="5">
    <source>
        <dbReference type="Proteomes" id="UP000193228"/>
    </source>
</evidence>
<dbReference type="InterPro" id="IPR057326">
    <property type="entry name" value="KR_dom"/>
</dbReference>
<keyword evidence="2" id="KW-0560">Oxidoreductase</keyword>
<evidence type="ECO:0000256" key="2">
    <source>
        <dbReference type="ARBA" id="ARBA00023002"/>
    </source>
</evidence>
<evidence type="ECO:0000256" key="1">
    <source>
        <dbReference type="ARBA" id="ARBA00006484"/>
    </source>
</evidence>
<dbReference type="AlphaFoldDB" id="A0A1X7L7G5"/>
<dbReference type="InterPro" id="IPR036291">
    <property type="entry name" value="NAD(P)-bd_dom_sf"/>
</dbReference>
<gene>
    <name evidence="4" type="ORF">SAMN06265784_105128</name>
</gene>
<protein>
    <submittedName>
        <fullName evidence="4">2,3-dihydro-2,3-dihydroxybenzoate dehydrogenase</fullName>
    </submittedName>
</protein>
<dbReference type="PRINTS" id="PR00081">
    <property type="entry name" value="GDHRDH"/>
</dbReference>
<dbReference type="Pfam" id="PF13561">
    <property type="entry name" value="adh_short_C2"/>
    <property type="match status" value="1"/>
</dbReference>
<reference evidence="5" key="1">
    <citation type="submission" date="2017-04" db="EMBL/GenBank/DDBJ databases">
        <authorList>
            <person name="Varghese N."/>
            <person name="Submissions S."/>
        </authorList>
    </citation>
    <scope>NUCLEOTIDE SEQUENCE [LARGE SCALE GENOMIC DNA]</scope>
    <source>
        <strain evidence="5">LMG 29540</strain>
    </source>
</reference>
<dbReference type="PANTHER" id="PTHR42760">
    <property type="entry name" value="SHORT-CHAIN DEHYDROGENASES/REDUCTASES FAMILY MEMBER"/>
    <property type="match status" value="1"/>
</dbReference>
<dbReference type="SUPFAM" id="SSF51735">
    <property type="entry name" value="NAD(P)-binding Rossmann-fold domains"/>
    <property type="match status" value="1"/>
</dbReference>
<evidence type="ECO:0000313" key="4">
    <source>
        <dbReference type="EMBL" id="SMG49404.1"/>
    </source>
</evidence>
<feature type="domain" description="Ketoreductase" evidence="3">
    <location>
        <begin position="9"/>
        <end position="184"/>
    </location>
</feature>
<name>A0A1X7L7G5_9BURK</name>
<dbReference type="InterPro" id="IPR002347">
    <property type="entry name" value="SDR_fam"/>
</dbReference>
<dbReference type="Proteomes" id="UP000193228">
    <property type="component" value="Unassembled WGS sequence"/>
</dbReference>
<dbReference type="SMART" id="SM00822">
    <property type="entry name" value="PKS_KR"/>
    <property type="match status" value="1"/>
</dbReference>
<dbReference type="RefSeq" id="WP_167387502.1">
    <property type="nucleotide sequence ID" value="NZ_FXAT01000005.1"/>
</dbReference>
<comment type="similarity">
    <text evidence="1">Belongs to the short-chain dehydrogenases/reductases (SDR) family.</text>
</comment>
<keyword evidence="5" id="KW-1185">Reference proteome</keyword>
<dbReference type="Gene3D" id="3.40.50.720">
    <property type="entry name" value="NAD(P)-binding Rossmann-like Domain"/>
    <property type="match status" value="1"/>
</dbReference>
<dbReference type="STRING" id="1515439.SAMN06265784_105128"/>
<sequence length="258" mass="26928">MSLSTFEGKSVLVVGGGTRDGIGFATAQMLAEQGARIALADLDGERVRELVADLPGGERHSAHALDVTDEAAIAHVVEAVVQNHGALDGLVVAAGLYSPESFTTTSRATWDRMFAVNATGAFLVSQTVAKHMLERGRGRIVLVASIGARQPQLTAAAYGASKAAVIQLGRYMALELARKNITVNIVCPGSTATSMMGTDPVRHEIAINGNLAQWRLGIPLGRMAQAADQAAAITFLLGETGRHITGQVVTVDGGQSFL</sequence>
<organism evidence="4 5">
    <name type="scientific">Paraburkholderia susongensis</name>
    <dbReference type="NCBI Taxonomy" id="1515439"/>
    <lineage>
        <taxon>Bacteria</taxon>
        <taxon>Pseudomonadati</taxon>
        <taxon>Pseudomonadota</taxon>
        <taxon>Betaproteobacteria</taxon>
        <taxon>Burkholderiales</taxon>
        <taxon>Burkholderiaceae</taxon>
        <taxon>Paraburkholderia</taxon>
    </lineage>
</organism>
<dbReference type="FunFam" id="3.40.50.720:FF:000084">
    <property type="entry name" value="Short-chain dehydrogenase reductase"/>
    <property type="match status" value="1"/>
</dbReference>
<evidence type="ECO:0000259" key="3">
    <source>
        <dbReference type="SMART" id="SM00822"/>
    </source>
</evidence>
<proteinExistence type="inferred from homology"/>